<evidence type="ECO:0000313" key="2">
    <source>
        <dbReference type="EMBL" id="MPY11106.1"/>
    </source>
</evidence>
<dbReference type="AlphaFoldDB" id="A0A7X1NQI4"/>
<sequence>MRDSTIEGGTAWRPLDEPIVLHVSQVDGETRPERIQWRGSEWRVIGVTRHWTTWRALPVLGSDAAGSAPVRALRAHFWRFRAQTNAAGPLLHFEVRSAGHEWRLVRLKLTFSVPE</sequence>
<proteinExistence type="predicted"/>
<name>A0A7X1NQI4_9MICC</name>
<comment type="caution">
    <text evidence="2">The sequence shown here is derived from an EMBL/GenBank/DDBJ whole genome shotgun (WGS) entry which is preliminary data.</text>
</comment>
<reference evidence="3" key="1">
    <citation type="submission" date="2019-07" db="EMBL/GenBank/DDBJ databases">
        <title>Arthrobacter KR32 sp. nov., isolated from mountain cheese made of cows milk.</title>
        <authorList>
            <person name="Flegler A."/>
        </authorList>
    </citation>
    <scope>NUCLEOTIDE SEQUENCE [LARGE SCALE GENOMIC DNA]</scope>
    <source>
        <strain evidence="3">KR32</strain>
    </source>
</reference>
<dbReference type="EMBL" id="VJXX01000002">
    <property type="protein sequence ID" value="MPY11106.1"/>
    <property type="molecule type" value="Genomic_DNA"/>
</dbReference>
<dbReference type="InterPro" id="IPR045443">
    <property type="entry name" value="DUF6504"/>
</dbReference>
<dbReference type="OrthoDB" id="4940737at2"/>
<evidence type="ECO:0000313" key="3">
    <source>
        <dbReference type="Proteomes" id="UP000326464"/>
    </source>
</evidence>
<dbReference type="RefSeq" id="WP_152814883.1">
    <property type="nucleotide sequence ID" value="NZ_VJXX01000002.1"/>
</dbReference>
<evidence type="ECO:0000259" key="1">
    <source>
        <dbReference type="Pfam" id="PF20114"/>
    </source>
</evidence>
<protein>
    <recommendedName>
        <fullName evidence="1">DUF6504 domain-containing protein</fullName>
    </recommendedName>
</protein>
<keyword evidence="3" id="KW-1185">Reference proteome</keyword>
<accession>A0A7X1NQI4</accession>
<feature type="domain" description="DUF6504" evidence="1">
    <location>
        <begin position="25"/>
        <end position="106"/>
    </location>
</feature>
<dbReference type="Proteomes" id="UP000326464">
    <property type="component" value="Unassembled WGS sequence"/>
</dbReference>
<organism evidence="2 3">
    <name type="scientific">Arthrobacter bussei</name>
    <dbReference type="NCBI Taxonomy" id="2594179"/>
    <lineage>
        <taxon>Bacteria</taxon>
        <taxon>Bacillati</taxon>
        <taxon>Actinomycetota</taxon>
        <taxon>Actinomycetes</taxon>
        <taxon>Micrococcales</taxon>
        <taxon>Micrococcaceae</taxon>
        <taxon>Arthrobacter</taxon>
    </lineage>
</organism>
<gene>
    <name evidence="2" type="ORF">FNH21_10315</name>
</gene>
<dbReference type="Pfam" id="PF20114">
    <property type="entry name" value="DUF6504"/>
    <property type="match status" value="1"/>
</dbReference>